<feature type="domain" description="DUF7979" evidence="2">
    <location>
        <begin position="27"/>
        <end position="100"/>
    </location>
</feature>
<evidence type="ECO:0000313" key="3">
    <source>
        <dbReference type="EMBL" id="MFC7080841.1"/>
    </source>
</evidence>
<evidence type="ECO:0000256" key="1">
    <source>
        <dbReference type="SAM" id="Phobius"/>
    </source>
</evidence>
<evidence type="ECO:0000313" key="4">
    <source>
        <dbReference type="Proteomes" id="UP001596407"/>
    </source>
</evidence>
<dbReference type="Pfam" id="PF25934">
    <property type="entry name" value="DUF7979"/>
    <property type="match status" value="1"/>
</dbReference>
<reference evidence="3 4" key="1">
    <citation type="journal article" date="2019" name="Int. J. Syst. Evol. Microbiol.">
        <title>The Global Catalogue of Microorganisms (GCM) 10K type strain sequencing project: providing services to taxonomists for standard genome sequencing and annotation.</title>
        <authorList>
            <consortium name="The Broad Institute Genomics Platform"/>
            <consortium name="The Broad Institute Genome Sequencing Center for Infectious Disease"/>
            <person name="Wu L."/>
            <person name="Ma J."/>
        </authorList>
    </citation>
    <scope>NUCLEOTIDE SEQUENCE [LARGE SCALE GENOMIC DNA]</scope>
    <source>
        <strain evidence="3 4">DT72</strain>
    </source>
</reference>
<comment type="caution">
    <text evidence="3">The sequence shown here is derived from an EMBL/GenBank/DDBJ whole genome shotgun (WGS) entry which is preliminary data.</text>
</comment>
<dbReference type="GeneID" id="79302473"/>
<proteinExistence type="predicted"/>
<dbReference type="AlphaFoldDB" id="A0ABD5WQ52"/>
<gene>
    <name evidence="3" type="ORF">ACFQJ6_12710</name>
</gene>
<feature type="transmembrane region" description="Helical" evidence="1">
    <location>
        <begin position="7"/>
        <end position="28"/>
    </location>
</feature>
<sequence>MGKSLQFLMLFVGFCLVVGAFVAGIGAYEYEVKRVDTVTGQAPELHEFSRYEELDGRQKEIVDRAIAGEAVAVRRADQLPGKREKMGKLGVDKDDTYYVLTRRMFFNWRTTFGKASIGMGSVGFALTSEAVRRRQFPDRPVYWVRL</sequence>
<evidence type="ECO:0000259" key="2">
    <source>
        <dbReference type="Pfam" id="PF25934"/>
    </source>
</evidence>
<keyword evidence="4" id="KW-1185">Reference proteome</keyword>
<dbReference type="InterPro" id="IPR058285">
    <property type="entry name" value="DUF7979"/>
</dbReference>
<keyword evidence="1" id="KW-0472">Membrane</keyword>
<keyword evidence="1" id="KW-0812">Transmembrane</keyword>
<dbReference type="Proteomes" id="UP001596407">
    <property type="component" value="Unassembled WGS sequence"/>
</dbReference>
<organism evidence="3 4">
    <name type="scientific">Halorussus caseinilyticus</name>
    <dbReference type="NCBI Taxonomy" id="3034025"/>
    <lineage>
        <taxon>Archaea</taxon>
        <taxon>Methanobacteriati</taxon>
        <taxon>Methanobacteriota</taxon>
        <taxon>Stenosarchaea group</taxon>
        <taxon>Halobacteria</taxon>
        <taxon>Halobacteriales</taxon>
        <taxon>Haladaptataceae</taxon>
        <taxon>Halorussus</taxon>
    </lineage>
</organism>
<accession>A0ABD5WQ52</accession>
<dbReference type="EMBL" id="JBHSZH010000005">
    <property type="protein sequence ID" value="MFC7080841.1"/>
    <property type="molecule type" value="Genomic_DNA"/>
</dbReference>
<keyword evidence="1" id="KW-1133">Transmembrane helix</keyword>
<protein>
    <recommendedName>
        <fullName evidence="2">DUF7979 domain-containing protein</fullName>
    </recommendedName>
</protein>
<dbReference type="RefSeq" id="WP_276281281.1">
    <property type="nucleotide sequence ID" value="NZ_CP119809.1"/>
</dbReference>
<name>A0ABD5WQ52_9EURY</name>